<keyword evidence="1" id="KW-0472">Membrane</keyword>
<feature type="transmembrane region" description="Helical" evidence="1">
    <location>
        <begin position="75"/>
        <end position="96"/>
    </location>
</feature>
<keyword evidence="3" id="KW-1185">Reference proteome</keyword>
<dbReference type="EMBL" id="MQUC01000003">
    <property type="protein sequence ID" value="PRP67759.1"/>
    <property type="molecule type" value="Genomic_DNA"/>
</dbReference>
<proteinExistence type="predicted"/>
<accession>A0A2S9WWA1</accession>
<keyword evidence="1" id="KW-0812">Transmembrane</keyword>
<evidence type="ECO:0000256" key="1">
    <source>
        <dbReference type="SAM" id="Phobius"/>
    </source>
</evidence>
<dbReference type="RefSeq" id="WP_055411467.1">
    <property type="nucleotide sequence ID" value="NZ_MQUC01000003.1"/>
</dbReference>
<evidence type="ECO:0008006" key="4">
    <source>
        <dbReference type="Google" id="ProtNLM"/>
    </source>
</evidence>
<comment type="caution">
    <text evidence="2">The sequence shown here is derived from an EMBL/GenBank/DDBJ whole genome shotgun (WGS) entry which is preliminary data.</text>
</comment>
<organism evidence="2 3">
    <name type="scientific">Nonlabens agnitus</name>
    <dbReference type="NCBI Taxonomy" id="870484"/>
    <lineage>
        <taxon>Bacteria</taxon>
        <taxon>Pseudomonadati</taxon>
        <taxon>Bacteroidota</taxon>
        <taxon>Flavobacteriia</taxon>
        <taxon>Flavobacteriales</taxon>
        <taxon>Flavobacteriaceae</taxon>
        <taxon>Nonlabens</taxon>
    </lineage>
</organism>
<name>A0A2S9WWA1_9FLAO</name>
<dbReference type="AlphaFoldDB" id="A0A2S9WWA1"/>
<evidence type="ECO:0000313" key="3">
    <source>
        <dbReference type="Proteomes" id="UP000239532"/>
    </source>
</evidence>
<keyword evidence="1" id="KW-1133">Transmembrane helix</keyword>
<dbReference type="InterPro" id="IPR009937">
    <property type="entry name" value="Phage_holin_3_6"/>
</dbReference>
<reference evidence="2 3" key="1">
    <citation type="submission" date="2016-11" db="EMBL/GenBank/DDBJ databases">
        <title>Trade-off between light-utilization and light-protection in marine flavobacteria.</title>
        <authorList>
            <person name="Kumagai Y."/>
        </authorList>
    </citation>
    <scope>NUCLEOTIDE SEQUENCE [LARGE SCALE GENOMIC DNA]</scope>
    <source>
        <strain evidence="2 3">JCM 17109</strain>
    </source>
</reference>
<evidence type="ECO:0000313" key="2">
    <source>
        <dbReference type="EMBL" id="PRP67759.1"/>
    </source>
</evidence>
<sequence>MSKSIKENFEDLTTTAQTYIESSIAYYRLDFFKKSMKFAIDGAHKFVLAFFLLIALLFMSVAGALYLGVLLNSQALGYLIIGILYVGIMILCAIFLKPVLRKLILTRASIAYFNDKKEVGIDDISPFPKPTNELEDLR</sequence>
<dbReference type="OrthoDB" id="1144182at2"/>
<dbReference type="Pfam" id="PF07332">
    <property type="entry name" value="Phage_holin_3_6"/>
    <property type="match status" value="1"/>
</dbReference>
<feature type="transmembrane region" description="Helical" evidence="1">
    <location>
        <begin position="46"/>
        <end position="69"/>
    </location>
</feature>
<dbReference type="Proteomes" id="UP000239532">
    <property type="component" value="Unassembled WGS sequence"/>
</dbReference>
<protein>
    <recommendedName>
        <fullName evidence="4">Competence protein</fullName>
    </recommendedName>
</protein>
<gene>
    <name evidence="2" type="ORF">BST86_11980</name>
</gene>